<feature type="region of interest" description="Disordered" evidence="1">
    <location>
        <begin position="299"/>
        <end position="441"/>
    </location>
</feature>
<dbReference type="PANTHER" id="PTHR37287">
    <property type="entry name" value="INO EIGHTY SUBUNIT 1"/>
    <property type="match status" value="1"/>
</dbReference>
<keyword evidence="3" id="KW-1185">Reference proteome</keyword>
<evidence type="ECO:0000313" key="3">
    <source>
        <dbReference type="Proteomes" id="UP000305067"/>
    </source>
</evidence>
<dbReference type="PANTHER" id="PTHR37287:SF1">
    <property type="entry name" value="INO EIGHTY SUBUNIT 1"/>
    <property type="match status" value="1"/>
</dbReference>
<dbReference type="AlphaFoldDB" id="A0A5C3R0R0"/>
<organism evidence="2 3">
    <name type="scientific">Pterulicium gracile</name>
    <dbReference type="NCBI Taxonomy" id="1884261"/>
    <lineage>
        <taxon>Eukaryota</taxon>
        <taxon>Fungi</taxon>
        <taxon>Dikarya</taxon>
        <taxon>Basidiomycota</taxon>
        <taxon>Agaricomycotina</taxon>
        <taxon>Agaricomycetes</taxon>
        <taxon>Agaricomycetidae</taxon>
        <taxon>Agaricales</taxon>
        <taxon>Pleurotineae</taxon>
        <taxon>Pterulaceae</taxon>
        <taxon>Pterulicium</taxon>
    </lineage>
</organism>
<dbReference type="InterPro" id="IPR038014">
    <property type="entry name" value="Ies1"/>
</dbReference>
<dbReference type="STRING" id="1884261.A0A5C3R0R0"/>
<dbReference type="OrthoDB" id="5413003at2759"/>
<gene>
    <name evidence="2" type="ORF">BDV98DRAFT_559797</name>
</gene>
<sequence length="458" mass="52372">MEPPPRPKPQDTVRKPVKFTPLKLEDSEHITRADLQYDLLRHIFEDQHKVFTEPNSTSEASKVTFRELYINAIRRSSRPSRTMRDQMTDGAQYASDFAMLSLLINLNRIPTNMAFFAEKKTALRNYHPVPVLQTTNGHLQDVPRIRLILKAANTYEDSEVPPNPAQLRDRTYQNHIPSTTITNLLFILANYNTNISENHSFPENFDFLDMFMPAPYSSESRARVFLYLCYFYLERPGRQDNPFDDPTRSAAHIPPLVPMTLEEMNTENVETEKEMELVKTFLQQREDFVKSQEGIGTKVAKEDEAASKRKRRASAGTGTAEKTGRKRQQKKQEEVNASSNGAGPMRPSEGPPLRTKMWAPKPQHHQLPPPRVSRTPDPTPSTSQLSVARPPHRRTTSARNANSMGSRSPDSGTLVQHAFLLATQSDPLVDSDEEPEPGDQLLREDYENRLWVLSRLRW</sequence>
<dbReference type="Proteomes" id="UP000305067">
    <property type="component" value="Unassembled WGS sequence"/>
</dbReference>
<evidence type="ECO:0000313" key="2">
    <source>
        <dbReference type="EMBL" id="TFL06670.1"/>
    </source>
</evidence>
<evidence type="ECO:0000256" key="1">
    <source>
        <dbReference type="SAM" id="MobiDB-lite"/>
    </source>
</evidence>
<accession>A0A5C3R0R0</accession>
<name>A0A5C3R0R0_9AGAR</name>
<evidence type="ECO:0008006" key="4">
    <source>
        <dbReference type="Google" id="ProtNLM"/>
    </source>
</evidence>
<dbReference type="EMBL" id="ML178815">
    <property type="protein sequence ID" value="TFL06670.1"/>
    <property type="molecule type" value="Genomic_DNA"/>
</dbReference>
<reference evidence="2 3" key="1">
    <citation type="journal article" date="2019" name="Nat. Ecol. Evol.">
        <title>Megaphylogeny resolves global patterns of mushroom evolution.</title>
        <authorList>
            <person name="Varga T."/>
            <person name="Krizsan K."/>
            <person name="Foldi C."/>
            <person name="Dima B."/>
            <person name="Sanchez-Garcia M."/>
            <person name="Sanchez-Ramirez S."/>
            <person name="Szollosi G.J."/>
            <person name="Szarkandi J.G."/>
            <person name="Papp V."/>
            <person name="Albert L."/>
            <person name="Andreopoulos W."/>
            <person name="Angelini C."/>
            <person name="Antonin V."/>
            <person name="Barry K.W."/>
            <person name="Bougher N.L."/>
            <person name="Buchanan P."/>
            <person name="Buyck B."/>
            <person name="Bense V."/>
            <person name="Catcheside P."/>
            <person name="Chovatia M."/>
            <person name="Cooper J."/>
            <person name="Damon W."/>
            <person name="Desjardin D."/>
            <person name="Finy P."/>
            <person name="Geml J."/>
            <person name="Haridas S."/>
            <person name="Hughes K."/>
            <person name="Justo A."/>
            <person name="Karasinski D."/>
            <person name="Kautmanova I."/>
            <person name="Kiss B."/>
            <person name="Kocsube S."/>
            <person name="Kotiranta H."/>
            <person name="LaButti K.M."/>
            <person name="Lechner B.E."/>
            <person name="Liimatainen K."/>
            <person name="Lipzen A."/>
            <person name="Lukacs Z."/>
            <person name="Mihaltcheva S."/>
            <person name="Morgado L.N."/>
            <person name="Niskanen T."/>
            <person name="Noordeloos M.E."/>
            <person name="Ohm R.A."/>
            <person name="Ortiz-Santana B."/>
            <person name="Ovrebo C."/>
            <person name="Racz N."/>
            <person name="Riley R."/>
            <person name="Savchenko A."/>
            <person name="Shiryaev A."/>
            <person name="Soop K."/>
            <person name="Spirin V."/>
            <person name="Szebenyi C."/>
            <person name="Tomsovsky M."/>
            <person name="Tulloss R.E."/>
            <person name="Uehling J."/>
            <person name="Grigoriev I.V."/>
            <person name="Vagvolgyi C."/>
            <person name="Papp T."/>
            <person name="Martin F.M."/>
            <person name="Miettinen O."/>
            <person name="Hibbett D.S."/>
            <person name="Nagy L.G."/>
        </authorList>
    </citation>
    <scope>NUCLEOTIDE SEQUENCE [LARGE SCALE GENOMIC DNA]</scope>
    <source>
        <strain evidence="2 3">CBS 309.79</strain>
    </source>
</reference>
<protein>
    <recommendedName>
        <fullName evidence="4">Ino eighty subunit 1</fullName>
    </recommendedName>
</protein>
<dbReference type="GO" id="GO:0031011">
    <property type="term" value="C:Ino80 complex"/>
    <property type="evidence" value="ECO:0007669"/>
    <property type="project" value="InterPro"/>
</dbReference>
<proteinExistence type="predicted"/>
<feature type="compositionally biased region" description="Polar residues" evidence="1">
    <location>
        <begin position="397"/>
        <end position="414"/>
    </location>
</feature>